<accession>A0A426Z9Y5</accession>
<proteinExistence type="predicted"/>
<feature type="compositionally biased region" description="Low complexity" evidence="1">
    <location>
        <begin position="151"/>
        <end position="163"/>
    </location>
</feature>
<evidence type="ECO:0000313" key="2">
    <source>
        <dbReference type="EMBL" id="RRT60807.1"/>
    </source>
</evidence>
<reference evidence="2 3" key="1">
    <citation type="journal article" date="2014" name="Agronomy (Basel)">
        <title>A Draft Genome Sequence for Ensete ventricosum, the Drought-Tolerant Tree Against Hunger.</title>
        <authorList>
            <person name="Harrison J."/>
            <person name="Moore K.A."/>
            <person name="Paszkiewicz K."/>
            <person name="Jones T."/>
            <person name="Grant M."/>
            <person name="Ambacheew D."/>
            <person name="Muzemil S."/>
            <person name="Studholme D.J."/>
        </authorList>
    </citation>
    <scope>NUCLEOTIDE SEQUENCE [LARGE SCALE GENOMIC DNA]</scope>
</reference>
<name>A0A426Z9Y5_ENSVE</name>
<evidence type="ECO:0000256" key="1">
    <source>
        <dbReference type="SAM" id="MobiDB-lite"/>
    </source>
</evidence>
<gene>
    <name evidence="2" type="ORF">B296_00011708</name>
</gene>
<dbReference type="AlphaFoldDB" id="A0A426Z9Y5"/>
<sequence length="187" mass="20563">MRGRYHRGAWLPHAHDPQHVVAAFVASTCVWSSLERGCHLCTATSALLLPMQPLPGHGRRWMRPLSARGRHYCGLCYTRLSLALVVVFTRVGQPLDIAAAYVTDLTPGLDHHQHGHRCYPLCKYDIQHNLLPPAHFSSTTSCLRRTGAMASSSSPSPKSSSVSGNADEEGKQELQGKVGQDQRFISL</sequence>
<dbReference type="EMBL" id="AMZH03007637">
    <property type="protein sequence ID" value="RRT60807.1"/>
    <property type="molecule type" value="Genomic_DNA"/>
</dbReference>
<comment type="caution">
    <text evidence="2">The sequence shown here is derived from an EMBL/GenBank/DDBJ whole genome shotgun (WGS) entry which is preliminary data.</text>
</comment>
<feature type="region of interest" description="Disordered" evidence="1">
    <location>
        <begin position="147"/>
        <end position="187"/>
    </location>
</feature>
<protein>
    <submittedName>
        <fullName evidence="2">Uncharacterized protein</fullName>
    </submittedName>
</protein>
<dbReference type="Proteomes" id="UP000287651">
    <property type="component" value="Unassembled WGS sequence"/>
</dbReference>
<evidence type="ECO:0000313" key="3">
    <source>
        <dbReference type="Proteomes" id="UP000287651"/>
    </source>
</evidence>
<organism evidence="2 3">
    <name type="scientific">Ensete ventricosum</name>
    <name type="common">Abyssinian banana</name>
    <name type="synonym">Musa ensete</name>
    <dbReference type="NCBI Taxonomy" id="4639"/>
    <lineage>
        <taxon>Eukaryota</taxon>
        <taxon>Viridiplantae</taxon>
        <taxon>Streptophyta</taxon>
        <taxon>Embryophyta</taxon>
        <taxon>Tracheophyta</taxon>
        <taxon>Spermatophyta</taxon>
        <taxon>Magnoliopsida</taxon>
        <taxon>Liliopsida</taxon>
        <taxon>Zingiberales</taxon>
        <taxon>Musaceae</taxon>
        <taxon>Ensete</taxon>
    </lineage>
</organism>